<name>A0A8S4R853_9NEOP</name>
<dbReference type="GO" id="GO:0052651">
    <property type="term" value="P:monoacylglycerol catabolic process"/>
    <property type="evidence" value="ECO:0007669"/>
    <property type="project" value="TreeGrafter"/>
</dbReference>
<dbReference type="EMBL" id="CAKXAJ010024938">
    <property type="protein sequence ID" value="CAH2233077.1"/>
    <property type="molecule type" value="Genomic_DNA"/>
</dbReference>
<evidence type="ECO:0000259" key="1">
    <source>
        <dbReference type="Pfam" id="PF00561"/>
    </source>
</evidence>
<dbReference type="GO" id="GO:0004622">
    <property type="term" value="F:phosphatidylcholine lysophospholipase activity"/>
    <property type="evidence" value="ECO:0007669"/>
    <property type="project" value="TreeGrafter"/>
</dbReference>
<dbReference type="GO" id="GO:0047372">
    <property type="term" value="F:monoacylglycerol lipase activity"/>
    <property type="evidence" value="ECO:0007669"/>
    <property type="project" value="TreeGrafter"/>
</dbReference>
<gene>
    <name evidence="2" type="primary">jg112</name>
    <name evidence="2" type="ORF">PAEG_LOCUS11208</name>
</gene>
<feature type="domain" description="AB hydrolase-1" evidence="1">
    <location>
        <begin position="17"/>
        <end position="87"/>
    </location>
</feature>
<reference evidence="2" key="1">
    <citation type="submission" date="2022-03" db="EMBL/GenBank/DDBJ databases">
        <authorList>
            <person name="Lindestad O."/>
        </authorList>
    </citation>
    <scope>NUCLEOTIDE SEQUENCE</scope>
</reference>
<dbReference type="PANTHER" id="PTHR12277">
    <property type="entry name" value="ALPHA/BETA HYDROLASE DOMAIN-CONTAINING PROTEIN"/>
    <property type="match status" value="1"/>
</dbReference>
<dbReference type="AlphaFoldDB" id="A0A8S4R853"/>
<dbReference type="OrthoDB" id="10249433at2759"/>
<dbReference type="InterPro" id="IPR000073">
    <property type="entry name" value="AB_hydrolase_1"/>
</dbReference>
<evidence type="ECO:0000313" key="2">
    <source>
        <dbReference type="EMBL" id="CAH2233077.1"/>
    </source>
</evidence>
<dbReference type="SUPFAM" id="SSF53474">
    <property type="entry name" value="alpha/beta-Hydrolases"/>
    <property type="match status" value="1"/>
</dbReference>
<comment type="caution">
    <text evidence="2">The sequence shown here is derived from an EMBL/GenBank/DDBJ whole genome shotgun (WGS) entry which is preliminary data.</text>
</comment>
<proteinExistence type="predicted"/>
<dbReference type="GO" id="GO:0005789">
    <property type="term" value="C:endoplasmic reticulum membrane"/>
    <property type="evidence" value="ECO:0007669"/>
    <property type="project" value="TreeGrafter"/>
</dbReference>
<dbReference type="Pfam" id="PF00561">
    <property type="entry name" value="Abhydrolase_1"/>
    <property type="match status" value="1"/>
</dbReference>
<organism evidence="2 3">
    <name type="scientific">Pararge aegeria aegeria</name>
    <dbReference type="NCBI Taxonomy" id="348720"/>
    <lineage>
        <taxon>Eukaryota</taxon>
        <taxon>Metazoa</taxon>
        <taxon>Ecdysozoa</taxon>
        <taxon>Arthropoda</taxon>
        <taxon>Hexapoda</taxon>
        <taxon>Insecta</taxon>
        <taxon>Pterygota</taxon>
        <taxon>Neoptera</taxon>
        <taxon>Endopterygota</taxon>
        <taxon>Lepidoptera</taxon>
        <taxon>Glossata</taxon>
        <taxon>Ditrysia</taxon>
        <taxon>Papilionoidea</taxon>
        <taxon>Nymphalidae</taxon>
        <taxon>Satyrinae</taxon>
        <taxon>Satyrini</taxon>
        <taxon>Parargina</taxon>
        <taxon>Pararge</taxon>
    </lineage>
</organism>
<dbReference type="InterPro" id="IPR029058">
    <property type="entry name" value="AB_hydrolase_fold"/>
</dbReference>
<dbReference type="GO" id="GO:0006660">
    <property type="term" value="P:phosphatidylserine catabolic process"/>
    <property type="evidence" value="ECO:0007669"/>
    <property type="project" value="TreeGrafter"/>
</dbReference>
<feature type="non-terminal residue" evidence="2">
    <location>
        <position position="1"/>
    </location>
</feature>
<dbReference type="Gene3D" id="3.40.50.1820">
    <property type="entry name" value="alpha/beta hydrolase"/>
    <property type="match status" value="1"/>
</dbReference>
<accession>A0A8S4R853</accession>
<protein>
    <submittedName>
        <fullName evidence="2">Jg112 protein</fullName>
    </submittedName>
</protein>
<dbReference type="PANTHER" id="PTHR12277:SF194">
    <property type="entry name" value="FI04476P"/>
    <property type="match status" value="1"/>
</dbReference>
<dbReference type="Proteomes" id="UP000838756">
    <property type="component" value="Unassembled WGS sequence"/>
</dbReference>
<keyword evidence="3" id="KW-1185">Reference proteome</keyword>
<sequence length="129" mass="14486">NSNTRAASHRLLLYKFFQKMDFHTIAFDYRGYADSTNVLPSEDGVVEDSLKVYEWLVTTISKADTKPPVYVWGHSLGTGISSHLLGNLQRLSEDVLERTTPLPQPNGLILEAPFNNLADEVEFHPLAKV</sequence>
<evidence type="ECO:0000313" key="3">
    <source>
        <dbReference type="Proteomes" id="UP000838756"/>
    </source>
</evidence>